<keyword evidence="10 17" id="KW-0067">ATP-binding</keyword>
<keyword evidence="11 19" id="KW-1133">Transmembrane helix</keyword>
<evidence type="ECO:0000256" key="8">
    <source>
        <dbReference type="ARBA" id="ARBA00022741"/>
    </source>
</evidence>
<dbReference type="FunFam" id="1.10.510.10:FF:000336">
    <property type="entry name" value="Cysteine-rich receptor-like protein kinase 2"/>
    <property type="match status" value="1"/>
</dbReference>
<evidence type="ECO:0000256" key="3">
    <source>
        <dbReference type="ARBA" id="ARBA00022553"/>
    </source>
</evidence>
<dbReference type="OrthoDB" id="1908121at2759"/>
<dbReference type="FunFam" id="3.30.430.20:FF:000015">
    <property type="entry name" value="Cysteine-rich receptor-like protein kinase 3"/>
    <property type="match status" value="1"/>
</dbReference>
<evidence type="ECO:0000256" key="5">
    <source>
        <dbReference type="ARBA" id="ARBA00022692"/>
    </source>
</evidence>
<dbReference type="InterPro" id="IPR017441">
    <property type="entry name" value="Protein_kinase_ATP_BS"/>
</dbReference>
<dbReference type="Gene3D" id="3.30.200.20">
    <property type="entry name" value="Phosphorylase Kinase, domain 1"/>
    <property type="match status" value="1"/>
</dbReference>
<dbReference type="GO" id="GO:0005524">
    <property type="term" value="F:ATP binding"/>
    <property type="evidence" value="ECO:0007669"/>
    <property type="project" value="UniProtKB-UniRule"/>
</dbReference>
<keyword evidence="13" id="KW-0675">Receptor</keyword>
<evidence type="ECO:0000256" key="15">
    <source>
        <dbReference type="ARBA" id="ARBA00047558"/>
    </source>
</evidence>
<comment type="catalytic activity">
    <reaction evidence="15">
        <text>L-seryl-[protein] + ATP = O-phospho-L-seryl-[protein] + ADP + H(+)</text>
        <dbReference type="Rhea" id="RHEA:17989"/>
        <dbReference type="Rhea" id="RHEA-COMP:9863"/>
        <dbReference type="Rhea" id="RHEA-COMP:11604"/>
        <dbReference type="ChEBI" id="CHEBI:15378"/>
        <dbReference type="ChEBI" id="CHEBI:29999"/>
        <dbReference type="ChEBI" id="CHEBI:30616"/>
        <dbReference type="ChEBI" id="CHEBI:83421"/>
        <dbReference type="ChEBI" id="CHEBI:456216"/>
    </reaction>
</comment>
<evidence type="ECO:0000313" key="23">
    <source>
        <dbReference type="EMBL" id="ERN02725.1"/>
    </source>
</evidence>
<dbReference type="GO" id="GO:0004674">
    <property type="term" value="F:protein serine/threonine kinase activity"/>
    <property type="evidence" value="ECO:0000318"/>
    <property type="project" value="GO_Central"/>
</dbReference>
<feature type="binding site" evidence="17">
    <location>
        <position position="349"/>
    </location>
    <ligand>
        <name>ATP</name>
        <dbReference type="ChEBI" id="CHEBI:30616"/>
    </ligand>
</feature>
<dbReference type="Pfam" id="PF07714">
    <property type="entry name" value="PK_Tyr_Ser-Thr"/>
    <property type="match status" value="1"/>
</dbReference>
<dbReference type="Gene3D" id="3.30.430.20">
    <property type="entry name" value="Gnk2 domain, C-X8-C-X2-C motif"/>
    <property type="match status" value="2"/>
</dbReference>
<dbReference type="EMBL" id="KI394487">
    <property type="protein sequence ID" value="ERN02725.1"/>
    <property type="molecule type" value="Genomic_DNA"/>
</dbReference>
<dbReference type="PROSITE" id="PS51473">
    <property type="entry name" value="GNK2"/>
    <property type="match status" value="2"/>
</dbReference>
<dbReference type="InterPro" id="IPR008271">
    <property type="entry name" value="Ser/Thr_kinase_AS"/>
</dbReference>
<dbReference type="InterPro" id="IPR038408">
    <property type="entry name" value="GNK2_sf"/>
</dbReference>
<dbReference type="Gene3D" id="1.10.510.10">
    <property type="entry name" value="Transferase(Phosphotransferase) domain 1"/>
    <property type="match status" value="1"/>
</dbReference>
<dbReference type="CDD" id="cd14066">
    <property type="entry name" value="STKc_IRAK"/>
    <property type="match status" value="1"/>
</dbReference>
<evidence type="ECO:0000256" key="13">
    <source>
        <dbReference type="ARBA" id="ARBA00023170"/>
    </source>
</evidence>
<dbReference type="PROSITE" id="PS00108">
    <property type="entry name" value="PROTEIN_KINASE_ST"/>
    <property type="match status" value="1"/>
</dbReference>
<feature type="chain" id="PRO_5004807147" description="Protein kinase domain-containing protein" evidence="20">
    <location>
        <begin position="26"/>
        <end position="635"/>
    </location>
</feature>
<dbReference type="Pfam" id="PF01657">
    <property type="entry name" value="Stress-antifung"/>
    <property type="match status" value="2"/>
</dbReference>
<keyword evidence="24" id="KW-1185">Reference proteome</keyword>
<evidence type="ECO:0000256" key="18">
    <source>
        <dbReference type="SAM" id="MobiDB-lite"/>
    </source>
</evidence>
<name>W1P6Y0_AMBTC</name>
<evidence type="ECO:0000256" key="19">
    <source>
        <dbReference type="SAM" id="Phobius"/>
    </source>
</evidence>
<dbReference type="PROSITE" id="PS50011">
    <property type="entry name" value="PROTEIN_KINASE_DOM"/>
    <property type="match status" value="1"/>
</dbReference>
<feature type="region of interest" description="Disordered" evidence="18">
    <location>
        <begin position="595"/>
        <end position="616"/>
    </location>
</feature>
<evidence type="ECO:0000256" key="17">
    <source>
        <dbReference type="PROSITE-ProRule" id="PRU10141"/>
    </source>
</evidence>
<keyword evidence="9" id="KW-0418">Kinase</keyword>
<evidence type="ECO:0000256" key="1">
    <source>
        <dbReference type="ARBA" id="ARBA00004167"/>
    </source>
</evidence>
<keyword evidence="2" id="KW-0723">Serine/threonine-protein kinase</keyword>
<feature type="domain" description="Gnk2-homologous" evidence="22">
    <location>
        <begin position="29"/>
        <end position="130"/>
    </location>
</feature>
<evidence type="ECO:0000256" key="2">
    <source>
        <dbReference type="ARBA" id="ARBA00022527"/>
    </source>
</evidence>
<evidence type="ECO:0000256" key="9">
    <source>
        <dbReference type="ARBA" id="ARBA00022777"/>
    </source>
</evidence>
<evidence type="ECO:0000313" key="24">
    <source>
        <dbReference type="Proteomes" id="UP000017836"/>
    </source>
</evidence>
<dbReference type="HOGENOM" id="CLU_000288_35_6_1"/>
<evidence type="ECO:0008006" key="25">
    <source>
        <dbReference type="Google" id="ProtNLM"/>
    </source>
</evidence>
<evidence type="ECO:0000256" key="10">
    <source>
        <dbReference type="ARBA" id="ARBA00022840"/>
    </source>
</evidence>
<reference evidence="24" key="1">
    <citation type="journal article" date="2013" name="Science">
        <title>The Amborella genome and the evolution of flowering plants.</title>
        <authorList>
            <consortium name="Amborella Genome Project"/>
        </authorList>
    </citation>
    <scope>NUCLEOTIDE SEQUENCE [LARGE SCALE GENOMIC DNA]</scope>
</reference>
<evidence type="ECO:0000256" key="14">
    <source>
        <dbReference type="ARBA" id="ARBA00023180"/>
    </source>
</evidence>
<keyword evidence="5 19" id="KW-0812">Transmembrane</keyword>
<evidence type="ECO:0000256" key="12">
    <source>
        <dbReference type="ARBA" id="ARBA00023136"/>
    </source>
</evidence>
<dbReference type="Proteomes" id="UP000017836">
    <property type="component" value="Unassembled WGS sequence"/>
</dbReference>
<dbReference type="KEGG" id="atr:18430847"/>
<evidence type="ECO:0000256" key="6">
    <source>
        <dbReference type="ARBA" id="ARBA00022729"/>
    </source>
</evidence>
<feature type="transmembrane region" description="Helical" evidence="19">
    <location>
        <begin position="257"/>
        <end position="278"/>
    </location>
</feature>
<dbReference type="PROSITE" id="PS00107">
    <property type="entry name" value="PROTEIN_KINASE_ATP"/>
    <property type="match status" value="1"/>
</dbReference>
<keyword evidence="4" id="KW-0808">Transferase</keyword>
<feature type="signal peptide" evidence="20">
    <location>
        <begin position="1"/>
        <end position="25"/>
    </location>
</feature>
<accession>W1P6Y0</accession>
<dbReference type="SUPFAM" id="SSF56112">
    <property type="entry name" value="Protein kinase-like (PK-like)"/>
    <property type="match status" value="1"/>
</dbReference>
<keyword evidence="14" id="KW-0325">Glycoprotein</keyword>
<gene>
    <name evidence="23" type="ORF">AMTR_s00085p00158310</name>
</gene>
<keyword evidence="8 17" id="KW-0547">Nucleotide-binding</keyword>
<evidence type="ECO:0000256" key="16">
    <source>
        <dbReference type="ARBA" id="ARBA00047951"/>
    </source>
</evidence>
<dbReference type="InterPro" id="IPR001245">
    <property type="entry name" value="Ser-Thr/Tyr_kinase_cat_dom"/>
</dbReference>
<sequence length="635" mass="69735">MADDLSHGRFLLLVVIMVHIGVALSNPRTNVVAVYCTKSRAHNMTTYLANFVQATRALTAQLTTTGFGLAAAGTTDDKFYTLSQCMGDLSMQDCATCFAQLKAIQSGCFPSTGGRVYLDGCFLRSENYSFFSEAVSNIDMKVCGSTTRDGYEAVARGLVSNLVEWAPGNGGYGRASSTGEGGDRVYGLANCWRILDEESCSACLKKAAAAVFSCLPTTEGRAMNAGCFLRYSDQNFLNEGHDMPIEINNMGEMVQSFGTLAAGIFVLAVAIIVGVILAKSIQERRTAIKNTGMQHDEMDASLFKRSLNFKYSTLQKATGSFRESNKLGQGGFGEVYKGTLLDGREIAVKRLFMNPKNRGSDIYNEMNVISRAQHKNLVRFLGCCLSGTDSLLVYEYLPNKSLDRFLFDSIRKKEIDWKKRLEIIVGTAEGLKYLHTECEVRIIHRDIKASNILLDVRLRPKIADFGLARFFSGDKTHISTAIAGTLGYMAPEYVAHGQLTEKADVYSFGVLVLEIISGKQNNRSVDTLVPTSWKLFMSDAIMRIVDPSMSIMDLAEVTRVIHIGLLCTQESPSLRPCMAEVVDYLSKQTVQLPSPTKPPFMDELGAGSCSTSESPEVPLKLSVSYSQSYNDLEPR</sequence>
<dbReference type="InterPro" id="IPR002902">
    <property type="entry name" value="GNK2"/>
</dbReference>
<protein>
    <recommendedName>
        <fullName evidence="25">Protein kinase domain-containing protein</fullName>
    </recommendedName>
</protein>
<comment type="subcellular location">
    <subcellularLocation>
        <location evidence="1">Membrane</location>
        <topology evidence="1">Single-pass membrane protein</topology>
    </subcellularLocation>
</comment>
<dbReference type="InterPro" id="IPR052059">
    <property type="entry name" value="CR_Ser/Thr_kinase"/>
</dbReference>
<evidence type="ECO:0000256" key="20">
    <source>
        <dbReference type="SAM" id="SignalP"/>
    </source>
</evidence>
<evidence type="ECO:0000256" key="4">
    <source>
        <dbReference type="ARBA" id="ARBA00022679"/>
    </source>
</evidence>
<dbReference type="Gramene" id="ERN02725">
    <property type="protein sequence ID" value="ERN02725"/>
    <property type="gene ID" value="AMTR_s00085p00158310"/>
</dbReference>
<keyword evidence="6 20" id="KW-0732">Signal</keyword>
<dbReference type="InterPro" id="IPR011009">
    <property type="entry name" value="Kinase-like_dom_sf"/>
</dbReference>
<feature type="domain" description="Protein kinase" evidence="21">
    <location>
        <begin position="321"/>
        <end position="601"/>
    </location>
</feature>
<organism evidence="23 24">
    <name type="scientific">Amborella trichopoda</name>
    <dbReference type="NCBI Taxonomy" id="13333"/>
    <lineage>
        <taxon>Eukaryota</taxon>
        <taxon>Viridiplantae</taxon>
        <taxon>Streptophyta</taxon>
        <taxon>Embryophyta</taxon>
        <taxon>Tracheophyta</taxon>
        <taxon>Spermatophyta</taxon>
        <taxon>Magnoliopsida</taxon>
        <taxon>Amborellales</taxon>
        <taxon>Amborellaceae</taxon>
        <taxon>Amborella</taxon>
    </lineage>
</organism>
<keyword evidence="3" id="KW-0597">Phosphoprotein</keyword>
<dbReference type="SMART" id="SM00220">
    <property type="entry name" value="S_TKc"/>
    <property type="match status" value="1"/>
</dbReference>
<evidence type="ECO:0000256" key="7">
    <source>
        <dbReference type="ARBA" id="ARBA00022737"/>
    </source>
</evidence>
<feature type="domain" description="Gnk2-homologous" evidence="22">
    <location>
        <begin position="133"/>
        <end position="236"/>
    </location>
</feature>
<evidence type="ECO:0000259" key="22">
    <source>
        <dbReference type="PROSITE" id="PS51473"/>
    </source>
</evidence>
<dbReference type="CDD" id="cd23509">
    <property type="entry name" value="Gnk2-like"/>
    <property type="match status" value="2"/>
</dbReference>
<keyword evidence="7" id="KW-0677">Repeat</keyword>
<dbReference type="OMA" id="MAICWNT"/>
<evidence type="ECO:0000256" key="11">
    <source>
        <dbReference type="ARBA" id="ARBA00022989"/>
    </source>
</evidence>
<dbReference type="GO" id="GO:0016020">
    <property type="term" value="C:membrane"/>
    <property type="evidence" value="ECO:0007669"/>
    <property type="project" value="UniProtKB-SubCell"/>
</dbReference>
<dbReference type="eggNOG" id="ENOG502QRU4">
    <property type="taxonomic scope" value="Eukaryota"/>
</dbReference>
<dbReference type="FunFam" id="3.30.200.20:FF:000177">
    <property type="entry name" value="Cysteine-rich receptor-like protein kinase 2"/>
    <property type="match status" value="1"/>
</dbReference>
<proteinExistence type="predicted"/>
<dbReference type="PANTHER" id="PTHR47973">
    <property type="entry name" value="CYSTEINE-RICH RECEPTOR-LIKE PROTEIN KINASE 3"/>
    <property type="match status" value="1"/>
</dbReference>
<dbReference type="InterPro" id="IPR000719">
    <property type="entry name" value="Prot_kinase_dom"/>
</dbReference>
<keyword evidence="12 19" id="KW-0472">Membrane</keyword>
<evidence type="ECO:0000259" key="21">
    <source>
        <dbReference type="PROSITE" id="PS50011"/>
    </source>
</evidence>
<dbReference type="AlphaFoldDB" id="W1P6Y0"/>
<comment type="catalytic activity">
    <reaction evidence="16">
        <text>L-threonyl-[protein] + ATP = O-phospho-L-threonyl-[protein] + ADP + H(+)</text>
        <dbReference type="Rhea" id="RHEA:46608"/>
        <dbReference type="Rhea" id="RHEA-COMP:11060"/>
        <dbReference type="Rhea" id="RHEA-COMP:11605"/>
        <dbReference type="ChEBI" id="CHEBI:15378"/>
        <dbReference type="ChEBI" id="CHEBI:30013"/>
        <dbReference type="ChEBI" id="CHEBI:30616"/>
        <dbReference type="ChEBI" id="CHEBI:61977"/>
        <dbReference type="ChEBI" id="CHEBI:456216"/>
    </reaction>
</comment>